<dbReference type="STRING" id="126156.SAMN05421670_1593"/>
<organism evidence="2 3">
    <name type="scientific">Psychrobacillus psychrotolerans</name>
    <dbReference type="NCBI Taxonomy" id="126156"/>
    <lineage>
        <taxon>Bacteria</taxon>
        <taxon>Bacillati</taxon>
        <taxon>Bacillota</taxon>
        <taxon>Bacilli</taxon>
        <taxon>Bacillales</taxon>
        <taxon>Bacillaceae</taxon>
        <taxon>Psychrobacillus</taxon>
    </lineage>
</organism>
<dbReference type="Proteomes" id="UP000198734">
    <property type="component" value="Unassembled WGS sequence"/>
</dbReference>
<keyword evidence="1" id="KW-0812">Transmembrane</keyword>
<keyword evidence="1" id="KW-1133">Transmembrane helix</keyword>
<accession>A0A1I5XKW2</accession>
<feature type="transmembrane region" description="Helical" evidence="1">
    <location>
        <begin position="15"/>
        <end position="38"/>
    </location>
</feature>
<evidence type="ECO:0008006" key="4">
    <source>
        <dbReference type="Google" id="ProtNLM"/>
    </source>
</evidence>
<protein>
    <recommendedName>
        <fullName evidence="4">DUF2798 domain-containing protein</fullName>
    </recommendedName>
</protein>
<dbReference type="Pfam" id="PF11391">
    <property type="entry name" value="DUF2798"/>
    <property type="match status" value="1"/>
</dbReference>
<sequence>MHQDKRLPKNGKEGAIFGAIICTLSVLFIGSINIILAAGGFNSEVAMDMLILLPIIWVIVMIIEPLAIGRFAEFLASKFISPTDGFAARIMFRTLFTVLGMSFTMTIVGDIMGNGFTTDIFTNFIQIWPRNFLIALFLESLVIQPIARFVMVKMHEAQDRKALVQTNTQSI</sequence>
<evidence type="ECO:0000313" key="3">
    <source>
        <dbReference type="Proteomes" id="UP000198734"/>
    </source>
</evidence>
<dbReference type="InterPro" id="IPR021529">
    <property type="entry name" value="DUF2798"/>
</dbReference>
<dbReference type="RefSeq" id="WP_093535953.1">
    <property type="nucleotide sequence ID" value="NZ_CP183885.1"/>
</dbReference>
<feature type="transmembrane region" description="Helical" evidence="1">
    <location>
        <begin position="90"/>
        <end position="112"/>
    </location>
</feature>
<keyword evidence="1" id="KW-0472">Membrane</keyword>
<evidence type="ECO:0000313" key="2">
    <source>
        <dbReference type="EMBL" id="SFQ32633.1"/>
    </source>
</evidence>
<reference evidence="3" key="1">
    <citation type="submission" date="2016-10" db="EMBL/GenBank/DDBJ databases">
        <authorList>
            <person name="Varghese N."/>
            <person name="Submissions S."/>
        </authorList>
    </citation>
    <scope>NUCLEOTIDE SEQUENCE [LARGE SCALE GENOMIC DNA]</scope>
    <source>
        <strain evidence="3">DSM 11706</strain>
    </source>
</reference>
<feature type="transmembrane region" description="Helical" evidence="1">
    <location>
        <begin position="50"/>
        <end position="69"/>
    </location>
</feature>
<dbReference type="EMBL" id="FOXU01000002">
    <property type="protein sequence ID" value="SFQ32633.1"/>
    <property type="molecule type" value="Genomic_DNA"/>
</dbReference>
<dbReference type="OrthoDB" id="7062363at2"/>
<name>A0A1I5XKW2_9BACI</name>
<keyword evidence="3" id="KW-1185">Reference proteome</keyword>
<dbReference type="AlphaFoldDB" id="A0A1I5XKW2"/>
<feature type="transmembrane region" description="Helical" evidence="1">
    <location>
        <begin position="132"/>
        <end position="151"/>
    </location>
</feature>
<evidence type="ECO:0000256" key="1">
    <source>
        <dbReference type="SAM" id="Phobius"/>
    </source>
</evidence>
<proteinExistence type="predicted"/>
<gene>
    <name evidence="2" type="ORF">SAMN05421670_1593</name>
</gene>